<accession>A0AAN5AMP0</accession>
<name>A0AAN5AMP0_9BACT</name>
<reference evidence="2 3" key="1">
    <citation type="submission" date="2021-12" db="EMBL/GenBank/DDBJ databases">
        <title>Genome sequencing of bacteria with rrn-lacking chromosome and rrn-plasmid.</title>
        <authorList>
            <person name="Anda M."/>
            <person name="Iwasaki W."/>
        </authorList>
    </citation>
    <scope>NUCLEOTIDE SEQUENCE [LARGE SCALE GENOMIC DNA]</scope>
    <source>
        <strain evidence="2 3">NBRC 15940</strain>
    </source>
</reference>
<feature type="transmembrane region" description="Helical" evidence="1">
    <location>
        <begin position="135"/>
        <end position="152"/>
    </location>
</feature>
<evidence type="ECO:0000256" key="1">
    <source>
        <dbReference type="SAM" id="Phobius"/>
    </source>
</evidence>
<evidence type="ECO:0000313" key="3">
    <source>
        <dbReference type="Proteomes" id="UP001310022"/>
    </source>
</evidence>
<dbReference type="AlphaFoldDB" id="A0AAN5AMP0"/>
<keyword evidence="1" id="KW-0812">Transmembrane</keyword>
<keyword evidence="1" id="KW-1133">Transmembrane helix</keyword>
<comment type="caution">
    <text evidence="2">The sequence shown here is derived from an EMBL/GenBank/DDBJ whole genome shotgun (WGS) entry which is preliminary data.</text>
</comment>
<feature type="transmembrane region" description="Helical" evidence="1">
    <location>
        <begin position="12"/>
        <end position="34"/>
    </location>
</feature>
<keyword evidence="3" id="KW-1185">Reference proteome</keyword>
<keyword evidence="1" id="KW-0472">Membrane</keyword>
<dbReference type="EMBL" id="BQKE01000006">
    <property type="protein sequence ID" value="GJM64644.1"/>
    <property type="molecule type" value="Genomic_DNA"/>
</dbReference>
<feature type="transmembrane region" description="Helical" evidence="1">
    <location>
        <begin position="46"/>
        <end position="68"/>
    </location>
</feature>
<proteinExistence type="predicted"/>
<protein>
    <submittedName>
        <fullName evidence="2">Uncharacterized protein</fullName>
    </submittedName>
</protein>
<organism evidence="2 3">
    <name type="scientific">Persicobacter diffluens</name>
    <dbReference type="NCBI Taxonomy" id="981"/>
    <lineage>
        <taxon>Bacteria</taxon>
        <taxon>Pseudomonadati</taxon>
        <taxon>Bacteroidota</taxon>
        <taxon>Cytophagia</taxon>
        <taxon>Cytophagales</taxon>
        <taxon>Persicobacteraceae</taxon>
        <taxon>Persicobacter</taxon>
    </lineage>
</organism>
<gene>
    <name evidence="2" type="ORF">PEDI_51960</name>
</gene>
<evidence type="ECO:0000313" key="2">
    <source>
        <dbReference type="EMBL" id="GJM64644.1"/>
    </source>
</evidence>
<dbReference type="Proteomes" id="UP001310022">
    <property type="component" value="Unassembled WGS sequence"/>
</dbReference>
<feature type="transmembrane region" description="Helical" evidence="1">
    <location>
        <begin position="96"/>
        <end position="123"/>
    </location>
</feature>
<sequence>MEQLFDAFEMVLVIWISISIPIIMFLLVQVFGLIYKWVESEGYNRIVFGIFFHVIPVAVACWGGKITYELWLELEIFSWISDHLTEYWDSMVSPYLYLPVGLFIWIGLILVVFSGPVNWLVGIFRKMIFSKLPKIYFPIGMVGGPILILFLLRWIGYIYLENILSMLGLSLLIISIRFPEFVPELRLLPTESKWKEIGIWLSKKGRKKFLETKGREM</sequence>